<feature type="domain" description="Nudix hydrolase" evidence="3">
    <location>
        <begin position="44"/>
        <end position="182"/>
    </location>
</feature>
<dbReference type="PANTHER" id="PTHR43736:SF1">
    <property type="entry name" value="DIHYDRONEOPTERIN TRIPHOSPHATE DIPHOSPHATASE"/>
    <property type="match status" value="1"/>
</dbReference>
<dbReference type="SUPFAM" id="SSF55811">
    <property type="entry name" value="Nudix"/>
    <property type="match status" value="1"/>
</dbReference>
<reference evidence="4" key="2">
    <citation type="submission" date="2021-04" db="EMBL/GenBank/DDBJ databases">
        <authorList>
            <person name="Gilroy R."/>
        </authorList>
    </citation>
    <scope>NUCLEOTIDE SEQUENCE</scope>
    <source>
        <strain evidence="4">CHK187-11901</strain>
    </source>
</reference>
<evidence type="ECO:0000256" key="2">
    <source>
        <dbReference type="ARBA" id="ARBA00022801"/>
    </source>
</evidence>
<protein>
    <submittedName>
        <fullName evidence="4">NUDIX domain-containing protein</fullName>
    </submittedName>
</protein>
<dbReference type="InterPro" id="IPR000086">
    <property type="entry name" value="NUDIX_hydrolase_dom"/>
</dbReference>
<dbReference type="Proteomes" id="UP000823896">
    <property type="component" value="Unassembled WGS sequence"/>
</dbReference>
<dbReference type="Pfam" id="PF00293">
    <property type="entry name" value="NUDIX"/>
    <property type="match status" value="1"/>
</dbReference>
<dbReference type="EMBL" id="DWWM01000053">
    <property type="protein sequence ID" value="HJC37101.1"/>
    <property type="molecule type" value="Genomic_DNA"/>
</dbReference>
<dbReference type="AlphaFoldDB" id="A0A9D2NR55"/>
<evidence type="ECO:0000259" key="3">
    <source>
        <dbReference type="PROSITE" id="PS51462"/>
    </source>
</evidence>
<comment type="caution">
    <text evidence="4">The sequence shown here is derived from an EMBL/GenBank/DDBJ whole genome shotgun (WGS) entry which is preliminary data.</text>
</comment>
<dbReference type="PROSITE" id="PS51462">
    <property type="entry name" value="NUDIX"/>
    <property type="match status" value="1"/>
</dbReference>
<organism evidence="4 5">
    <name type="scientific">Candidatus Merdibacter merdavium</name>
    <dbReference type="NCBI Taxonomy" id="2838692"/>
    <lineage>
        <taxon>Bacteria</taxon>
        <taxon>Bacillati</taxon>
        <taxon>Bacillota</taxon>
        <taxon>Erysipelotrichia</taxon>
        <taxon>Erysipelotrichales</taxon>
        <taxon>Erysipelotrichaceae</taxon>
        <taxon>Merdibacter</taxon>
    </lineage>
</organism>
<dbReference type="CDD" id="cd03674">
    <property type="entry name" value="NUDIX_Hydrolase"/>
    <property type="match status" value="1"/>
</dbReference>
<proteinExistence type="inferred from homology"/>
<dbReference type="PANTHER" id="PTHR43736">
    <property type="entry name" value="ADP-RIBOSE PYROPHOSPHATASE"/>
    <property type="match status" value="1"/>
</dbReference>
<dbReference type="GO" id="GO:0016787">
    <property type="term" value="F:hydrolase activity"/>
    <property type="evidence" value="ECO:0007669"/>
    <property type="project" value="UniProtKB-KW"/>
</dbReference>
<dbReference type="Gene3D" id="3.90.79.10">
    <property type="entry name" value="Nucleoside Triphosphate Pyrophosphohydrolase"/>
    <property type="match status" value="1"/>
</dbReference>
<reference evidence="4" key="1">
    <citation type="journal article" date="2021" name="PeerJ">
        <title>Extensive microbial diversity within the chicken gut microbiome revealed by metagenomics and culture.</title>
        <authorList>
            <person name="Gilroy R."/>
            <person name="Ravi A."/>
            <person name="Getino M."/>
            <person name="Pursley I."/>
            <person name="Horton D.L."/>
            <person name="Alikhan N.F."/>
            <person name="Baker D."/>
            <person name="Gharbi K."/>
            <person name="Hall N."/>
            <person name="Watson M."/>
            <person name="Adriaenssens E.M."/>
            <person name="Foster-Nyarko E."/>
            <person name="Jarju S."/>
            <person name="Secka A."/>
            <person name="Antonio M."/>
            <person name="Oren A."/>
            <person name="Chaudhuri R.R."/>
            <person name="La Ragione R."/>
            <person name="Hildebrand F."/>
            <person name="Pallen M.J."/>
        </authorList>
    </citation>
    <scope>NUCLEOTIDE SEQUENCE</scope>
    <source>
        <strain evidence="4">CHK187-11901</strain>
    </source>
</reference>
<keyword evidence="2" id="KW-0378">Hydrolase</keyword>
<dbReference type="InterPro" id="IPR015797">
    <property type="entry name" value="NUDIX_hydrolase-like_dom_sf"/>
</dbReference>
<comment type="similarity">
    <text evidence="1">Belongs to the Nudix hydrolase family.</text>
</comment>
<name>A0A9D2NR55_9FIRM</name>
<evidence type="ECO:0000256" key="1">
    <source>
        <dbReference type="ARBA" id="ARBA00005582"/>
    </source>
</evidence>
<accession>A0A9D2NR55</accession>
<sequence>MKNEALIKLVQDFSPWDAQEAADRESALRALSTFEDILSRDNPIIHLCASPWIMSRDMKSVLLVYHRLYDSWGWCGGHCDGDEDLCAVALREGMEESGLTRLQADERLLGLDILAAPRHMKHGRQLSTHLHLNFTYLCFADERETLHPCEREVKGAMWIECRNIRSHVREQHMIPVYERLCERALSRYKKA</sequence>
<evidence type="ECO:0000313" key="5">
    <source>
        <dbReference type="Proteomes" id="UP000823896"/>
    </source>
</evidence>
<evidence type="ECO:0000313" key="4">
    <source>
        <dbReference type="EMBL" id="HJC37101.1"/>
    </source>
</evidence>
<dbReference type="PROSITE" id="PS00893">
    <property type="entry name" value="NUDIX_BOX"/>
    <property type="match status" value="1"/>
</dbReference>
<dbReference type="InterPro" id="IPR020084">
    <property type="entry name" value="NUDIX_hydrolase_CS"/>
</dbReference>
<gene>
    <name evidence="4" type="ORF">H9702_08245</name>
</gene>